<feature type="transmembrane region" description="Helical" evidence="1">
    <location>
        <begin position="489"/>
        <end position="507"/>
    </location>
</feature>
<dbReference type="InterPro" id="IPR002656">
    <property type="entry name" value="Acyl_transf_3_dom"/>
</dbReference>
<feature type="transmembrane region" description="Helical" evidence="1">
    <location>
        <begin position="537"/>
        <end position="554"/>
    </location>
</feature>
<evidence type="ECO:0000256" key="1">
    <source>
        <dbReference type="SAM" id="Phobius"/>
    </source>
</evidence>
<dbReference type="GO" id="GO:0016747">
    <property type="term" value="F:acyltransferase activity, transferring groups other than amino-acyl groups"/>
    <property type="evidence" value="ECO:0007669"/>
    <property type="project" value="InterPro"/>
</dbReference>
<dbReference type="InterPro" id="IPR052728">
    <property type="entry name" value="O2_lipid_transport_reg"/>
</dbReference>
<dbReference type="OrthoDB" id="207378at2759"/>
<evidence type="ECO:0000313" key="4">
    <source>
        <dbReference type="EMBL" id="CAG7834890.1"/>
    </source>
</evidence>
<evidence type="ECO:0000256" key="2">
    <source>
        <dbReference type="SAM" id="SignalP"/>
    </source>
</evidence>
<feature type="transmembrane region" description="Helical" evidence="1">
    <location>
        <begin position="461"/>
        <end position="482"/>
    </location>
</feature>
<feature type="transmembrane region" description="Helical" evidence="1">
    <location>
        <begin position="357"/>
        <end position="377"/>
    </location>
</feature>
<dbReference type="PANTHER" id="PTHR11161">
    <property type="entry name" value="O-ACYLTRANSFERASE"/>
    <property type="match status" value="1"/>
</dbReference>
<feature type="domain" description="Acyltransferase 3" evidence="3">
    <location>
        <begin position="310"/>
        <end position="698"/>
    </location>
</feature>
<feature type="chain" id="PRO_5035228734" description="Acyltransferase 3 domain-containing protein" evidence="2">
    <location>
        <begin position="29"/>
        <end position="747"/>
    </location>
</feature>
<feature type="transmembrane region" description="Helical" evidence="1">
    <location>
        <begin position="684"/>
        <end position="701"/>
    </location>
</feature>
<organism evidence="4 5">
    <name type="scientific">Allacma fusca</name>
    <dbReference type="NCBI Taxonomy" id="39272"/>
    <lineage>
        <taxon>Eukaryota</taxon>
        <taxon>Metazoa</taxon>
        <taxon>Ecdysozoa</taxon>
        <taxon>Arthropoda</taxon>
        <taxon>Hexapoda</taxon>
        <taxon>Collembola</taxon>
        <taxon>Symphypleona</taxon>
        <taxon>Sminthuridae</taxon>
        <taxon>Allacma</taxon>
    </lineage>
</organism>
<feature type="transmembrane region" description="Helical" evidence="1">
    <location>
        <begin position="397"/>
        <end position="417"/>
    </location>
</feature>
<keyword evidence="1" id="KW-0812">Transmembrane</keyword>
<gene>
    <name evidence="4" type="ORF">AFUS01_LOCUS44335</name>
</gene>
<name>A0A8J2MAB0_9HEXA</name>
<feature type="signal peptide" evidence="2">
    <location>
        <begin position="1"/>
        <end position="28"/>
    </location>
</feature>
<comment type="caution">
    <text evidence="4">The sequence shown here is derived from an EMBL/GenBank/DDBJ whole genome shotgun (WGS) entry which is preliminary data.</text>
</comment>
<proteinExistence type="predicted"/>
<dbReference type="Pfam" id="PF01757">
    <property type="entry name" value="Acyl_transf_3"/>
    <property type="match status" value="1"/>
</dbReference>
<accession>A0A8J2MAB0</accession>
<dbReference type="AlphaFoldDB" id="A0A8J2MAB0"/>
<dbReference type="PANTHER" id="PTHR11161:SF69">
    <property type="entry name" value="NOSE RESISTANT TO FLUOXETINE PROTEIN 6-LIKE PROTEIN"/>
    <property type="match status" value="1"/>
</dbReference>
<keyword evidence="1" id="KW-0472">Membrane</keyword>
<feature type="transmembrane region" description="Helical" evidence="1">
    <location>
        <begin position="316"/>
        <end position="337"/>
    </location>
</feature>
<evidence type="ECO:0000259" key="3">
    <source>
        <dbReference type="Pfam" id="PF01757"/>
    </source>
</evidence>
<keyword evidence="2" id="KW-0732">Signal</keyword>
<feature type="transmembrane region" description="Helical" evidence="1">
    <location>
        <begin position="247"/>
        <end position="270"/>
    </location>
</feature>
<protein>
    <recommendedName>
        <fullName evidence="3">Acyltransferase 3 domain-containing protein</fullName>
    </recommendedName>
</protein>
<feature type="transmembrane region" description="Helical" evidence="1">
    <location>
        <begin position="614"/>
        <end position="634"/>
    </location>
</feature>
<dbReference type="Proteomes" id="UP000708208">
    <property type="component" value="Unassembled WGS sequence"/>
</dbReference>
<feature type="transmembrane region" description="Helical" evidence="1">
    <location>
        <begin position="566"/>
        <end position="590"/>
    </location>
</feature>
<dbReference type="EMBL" id="CAJVCH010570429">
    <property type="protein sequence ID" value="CAG7834890.1"/>
    <property type="molecule type" value="Genomic_DNA"/>
</dbReference>
<evidence type="ECO:0000313" key="5">
    <source>
        <dbReference type="Proteomes" id="UP000708208"/>
    </source>
</evidence>
<reference evidence="4" key="1">
    <citation type="submission" date="2021-06" db="EMBL/GenBank/DDBJ databases">
        <authorList>
            <person name="Hodson N. C."/>
            <person name="Mongue J. A."/>
            <person name="Jaron S. K."/>
        </authorList>
    </citation>
    <scope>NUCLEOTIDE SEQUENCE</scope>
</reference>
<sequence length="747" mass="83494">MYFVSSPGGFLPPIIFAIVLLHVQPILSHIAPIQMSEIPTQGISSRFRNFQQQTQHLTTLTNGTGRSNEINRRLASVLKRQSIFASLFDRSGGAVSGDILDLIFENVTEPHCEEHFRYALEQVFKSSTGIPDTWVLQMFDAFGKIPSGILSGLENLLTPPGQNSSEPLSPGLRESASLEELIALMLDLTTLPLMLPMMGTCFPDSCSAEDAQNILSSFHKYISQDFISQAVVASYVGDKPDLDAGDIAMIIVLVFFGGLCITGTILDLSLAKANKPLHQSLPVRMILAFSFYTNTQKFLSTKGGSGNLGCLHGLRFLSLAWVVLCHTFIMLMTQLTWNIVDAKAMYKDWSLYPILNGTPSVDTFFTLSGTLVAYNLLKELDKKKGRLNYILFVVHRYLRLTPTYLIIMGIMATLLPYTGTGPMWSSIDTESRNCGKYWWHNALYVNNLVKYDATGGCYGEAWYLANDMQFYLLSPLVIYPLWRWKKIGLGLVGILTVVSVAVPAYIVDHKDLPPTVVTSLPMKTYAEDVYKTPWTRFGPYVVGLLLGYLLHLRGNNLGKFRSIPKWIVLTGWSLSTVFALTIIYSGIYYFDPKNSKETFTSFHAAAYAGLERTIWGFCIAWIIFACVSGYGGWVNKILSLKIFMPLGRLTFCMYVTSYHIQLIYHLSLPHPQHYSKYSMVNLYFAHMVMSGLVAYVLTMSLESPFIQLEKMLFASQVSPAAPVKKPLSSGDINANSFDVKIDKRDGN</sequence>
<feature type="transmembrane region" description="Helical" evidence="1">
    <location>
        <begin position="646"/>
        <end position="664"/>
    </location>
</feature>
<keyword evidence="1" id="KW-1133">Transmembrane helix</keyword>
<keyword evidence="5" id="KW-1185">Reference proteome</keyword>